<dbReference type="PANTHER" id="PTHR11203:SF37">
    <property type="entry name" value="INTEGRATOR COMPLEX SUBUNIT 11"/>
    <property type="match status" value="1"/>
</dbReference>
<evidence type="ECO:0008006" key="6">
    <source>
        <dbReference type="Google" id="ProtNLM"/>
    </source>
</evidence>
<name>A0A1G2T9W5_9BACT</name>
<dbReference type="Pfam" id="PF10996">
    <property type="entry name" value="Beta-Casp"/>
    <property type="match status" value="1"/>
</dbReference>
<proteinExistence type="predicted"/>
<dbReference type="GO" id="GO:0004521">
    <property type="term" value="F:RNA endonuclease activity"/>
    <property type="evidence" value="ECO:0007669"/>
    <property type="project" value="TreeGrafter"/>
</dbReference>
<dbReference type="AlphaFoldDB" id="A0A1G2T9W5"/>
<dbReference type="Gene3D" id="3.60.15.10">
    <property type="entry name" value="Ribonuclease Z/Hydroxyacylglutathione hydrolase-like"/>
    <property type="match status" value="1"/>
</dbReference>
<evidence type="ECO:0000259" key="3">
    <source>
        <dbReference type="SMART" id="SM01027"/>
    </source>
</evidence>
<dbReference type="SMART" id="SM00849">
    <property type="entry name" value="Lactamase_B"/>
    <property type="match status" value="1"/>
</dbReference>
<dbReference type="Proteomes" id="UP000179264">
    <property type="component" value="Unassembled WGS sequence"/>
</dbReference>
<dbReference type="EMBL" id="MHVL01000002">
    <property type="protein sequence ID" value="OHA94075.1"/>
    <property type="molecule type" value="Genomic_DNA"/>
</dbReference>
<dbReference type="InterPro" id="IPR011108">
    <property type="entry name" value="RMMBL"/>
</dbReference>
<dbReference type="InterPro" id="IPR050698">
    <property type="entry name" value="MBL"/>
</dbReference>
<feature type="domain" description="Metallo-beta-lactamase" evidence="2">
    <location>
        <begin position="16"/>
        <end position="241"/>
    </location>
</feature>
<dbReference type="SMART" id="SM01027">
    <property type="entry name" value="Beta-Casp"/>
    <property type="match status" value="1"/>
</dbReference>
<evidence type="ECO:0000313" key="5">
    <source>
        <dbReference type="Proteomes" id="UP000179264"/>
    </source>
</evidence>
<dbReference type="Pfam" id="PF16661">
    <property type="entry name" value="Lactamase_B_6"/>
    <property type="match status" value="1"/>
</dbReference>
<dbReference type="InterPro" id="IPR001279">
    <property type="entry name" value="Metallo-B-lactamas"/>
</dbReference>
<dbReference type="InterPro" id="IPR036866">
    <property type="entry name" value="RibonucZ/Hydroxyglut_hydro"/>
</dbReference>
<dbReference type="PANTHER" id="PTHR11203">
    <property type="entry name" value="CLEAVAGE AND POLYADENYLATION SPECIFICITY FACTOR FAMILY MEMBER"/>
    <property type="match status" value="1"/>
</dbReference>
<accession>A0A1G2T9W5</accession>
<dbReference type="InterPro" id="IPR022712">
    <property type="entry name" value="Beta_Casp"/>
</dbReference>
<dbReference type="Pfam" id="PF07521">
    <property type="entry name" value="RMMBL"/>
    <property type="match status" value="1"/>
</dbReference>
<evidence type="ECO:0000313" key="4">
    <source>
        <dbReference type="EMBL" id="OHA94075.1"/>
    </source>
</evidence>
<organism evidence="4 5">
    <name type="scientific">Candidatus Zambryskibacteria bacterium RIFCSPHIGHO2_02_38_10.5</name>
    <dbReference type="NCBI Taxonomy" id="1802742"/>
    <lineage>
        <taxon>Bacteria</taxon>
        <taxon>Candidatus Zambryskiibacteriota</taxon>
    </lineage>
</organism>
<sequence length="457" mass="51287">MSKLQITFYGGVGTVTGANFLLESNNTKILIDCGLLQGTPDGVEENRKPFPYDTKSIDYLFITHAHMDHIGRVCKLVRDGFRGTIYSTPETREIASVMILDALKIMDQNYRNPQNGVSERPLYELADYNQAFSIWKTIEYDTQTEINEEFSVYLKDGGHILGSAMYEFSYNGKKVVFTGDSGNSPSPLLKNTENVTDADYLIIDSVYGDRNHEPKEERDQRFKQIILDTIEKRGALVIPAFSVERTQVILYELNNLVEEKKIPSVPVFLDSPLGSKVTNIYARSSKDFNTGVQREIKEGDDIFNFPKLTITAGSGDSKQIVSIPNPKIIVAGSGMSSGGRVLWHEMQYLPDPKSTVLLMGYQALGTLGRRIQDKPKEVEIHGQIVPIRARIEMISGYSSHKDSDSLVAMVEQTKATLKKVFVVMGEPKSSTYLAQRLRDELLVEAIYPEKGKPYLLE</sequence>
<evidence type="ECO:0000256" key="1">
    <source>
        <dbReference type="ARBA" id="ARBA00022801"/>
    </source>
</evidence>
<dbReference type="SUPFAM" id="SSF56281">
    <property type="entry name" value="Metallo-hydrolase/oxidoreductase"/>
    <property type="match status" value="1"/>
</dbReference>
<dbReference type="GO" id="GO:0016787">
    <property type="term" value="F:hydrolase activity"/>
    <property type="evidence" value="ECO:0007669"/>
    <property type="project" value="UniProtKB-KW"/>
</dbReference>
<dbReference type="CDD" id="cd16295">
    <property type="entry name" value="TTHA0252-CPSF-like_MBL-fold"/>
    <property type="match status" value="1"/>
</dbReference>
<comment type="caution">
    <text evidence="4">The sequence shown here is derived from an EMBL/GenBank/DDBJ whole genome shotgun (WGS) entry which is preliminary data.</text>
</comment>
<dbReference type="Gene3D" id="3.40.50.10890">
    <property type="match status" value="1"/>
</dbReference>
<feature type="domain" description="Beta-Casp" evidence="3">
    <location>
        <begin position="246"/>
        <end position="371"/>
    </location>
</feature>
<reference evidence="4 5" key="1">
    <citation type="journal article" date="2016" name="Nat. Commun.">
        <title>Thousands of microbial genomes shed light on interconnected biogeochemical processes in an aquifer system.</title>
        <authorList>
            <person name="Anantharaman K."/>
            <person name="Brown C.T."/>
            <person name="Hug L.A."/>
            <person name="Sharon I."/>
            <person name="Castelle C.J."/>
            <person name="Probst A.J."/>
            <person name="Thomas B.C."/>
            <person name="Singh A."/>
            <person name="Wilkins M.J."/>
            <person name="Karaoz U."/>
            <person name="Brodie E.L."/>
            <person name="Williams K.H."/>
            <person name="Hubbard S.S."/>
            <person name="Banfield J.F."/>
        </authorList>
    </citation>
    <scope>NUCLEOTIDE SEQUENCE [LARGE SCALE GENOMIC DNA]</scope>
</reference>
<keyword evidence="1" id="KW-0378">Hydrolase</keyword>
<evidence type="ECO:0000259" key="2">
    <source>
        <dbReference type="SMART" id="SM00849"/>
    </source>
</evidence>
<gene>
    <name evidence="4" type="ORF">A2W58_01115</name>
</gene>
<protein>
    <recommendedName>
        <fullName evidence="6">MBL fold hydrolase</fullName>
    </recommendedName>
</protein>